<dbReference type="EMBL" id="JACIDA010000004">
    <property type="protein sequence ID" value="MBB3873701.1"/>
    <property type="molecule type" value="Genomic_DNA"/>
</dbReference>
<sequence length="165" mass="16787">MTAHRPFIIAAVSGLLAVAGVAAIADSAEAQSRSRQRSSSVSGANHSAASSSSIYRSPGSTSVSRSGTVDGQAWSSGRSRTTVDTGDGYATTAVHTGPAGNTQTRTSTVSSGEDGYSHDSSVQTSNGYGYNRQVDASRDENGSTVNRSAVTNSGASRSSTVTRPY</sequence>
<dbReference type="Proteomes" id="UP000532936">
    <property type="component" value="Unassembled WGS sequence"/>
</dbReference>
<feature type="compositionally biased region" description="Low complexity" evidence="1">
    <location>
        <begin position="29"/>
        <end position="62"/>
    </location>
</feature>
<feature type="chain" id="PRO_5031313784" evidence="2">
    <location>
        <begin position="31"/>
        <end position="165"/>
    </location>
</feature>
<dbReference type="RefSeq" id="WP_183198725.1">
    <property type="nucleotide sequence ID" value="NZ_JACIDA010000004.1"/>
</dbReference>
<protein>
    <submittedName>
        <fullName evidence="3">Uncharacterized protein</fullName>
    </submittedName>
</protein>
<evidence type="ECO:0000313" key="3">
    <source>
        <dbReference type="EMBL" id="MBB3873701.1"/>
    </source>
</evidence>
<reference evidence="3 4" key="1">
    <citation type="submission" date="2020-08" db="EMBL/GenBank/DDBJ databases">
        <title>Genomic Encyclopedia of Type Strains, Phase IV (KMG-IV): sequencing the most valuable type-strain genomes for metagenomic binning, comparative biology and taxonomic classification.</title>
        <authorList>
            <person name="Goeker M."/>
        </authorList>
    </citation>
    <scope>NUCLEOTIDE SEQUENCE [LARGE SCALE GENOMIC DNA]</scope>
    <source>
        <strain evidence="3 4">DSM 14878</strain>
    </source>
</reference>
<dbReference type="AlphaFoldDB" id="A0A7W6F110"/>
<feature type="compositionally biased region" description="Polar residues" evidence="1">
    <location>
        <begin position="99"/>
        <end position="111"/>
    </location>
</feature>
<comment type="caution">
    <text evidence="3">The sequence shown here is derived from an EMBL/GenBank/DDBJ whole genome shotgun (WGS) entry which is preliminary data.</text>
</comment>
<evidence type="ECO:0000256" key="2">
    <source>
        <dbReference type="SAM" id="SignalP"/>
    </source>
</evidence>
<keyword evidence="2" id="KW-0732">Signal</keyword>
<feature type="compositionally biased region" description="Polar residues" evidence="1">
    <location>
        <begin position="142"/>
        <end position="165"/>
    </location>
</feature>
<feature type="region of interest" description="Disordered" evidence="1">
    <location>
        <begin position="29"/>
        <end position="165"/>
    </location>
</feature>
<evidence type="ECO:0000256" key="1">
    <source>
        <dbReference type="SAM" id="MobiDB-lite"/>
    </source>
</evidence>
<feature type="signal peptide" evidence="2">
    <location>
        <begin position="1"/>
        <end position="30"/>
    </location>
</feature>
<feature type="compositionally biased region" description="Polar residues" evidence="1">
    <location>
        <begin position="118"/>
        <end position="128"/>
    </location>
</feature>
<name>A0A7W6F110_9CAUL</name>
<accession>A0A7W6F110</accession>
<gene>
    <name evidence="3" type="ORF">GGR11_003267</name>
</gene>
<proteinExistence type="predicted"/>
<evidence type="ECO:0000313" key="4">
    <source>
        <dbReference type="Proteomes" id="UP000532936"/>
    </source>
</evidence>
<feature type="compositionally biased region" description="Polar residues" evidence="1">
    <location>
        <begin position="63"/>
        <end position="84"/>
    </location>
</feature>
<organism evidence="3 4">
    <name type="scientific">Brevundimonas mediterranea</name>
    <dbReference type="NCBI Taxonomy" id="74329"/>
    <lineage>
        <taxon>Bacteria</taxon>
        <taxon>Pseudomonadati</taxon>
        <taxon>Pseudomonadota</taxon>
        <taxon>Alphaproteobacteria</taxon>
        <taxon>Caulobacterales</taxon>
        <taxon>Caulobacteraceae</taxon>
        <taxon>Brevundimonas</taxon>
    </lineage>
</organism>